<dbReference type="EMBL" id="JAHQIW010000163">
    <property type="protein sequence ID" value="KAJ1346381.1"/>
    <property type="molecule type" value="Genomic_DNA"/>
</dbReference>
<gene>
    <name evidence="2" type="ORF">KIN20_001155</name>
</gene>
<dbReference type="Pfam" id="PF01400">
    <property type="entry name" value="Astacin"/>
    <property type="match status" value="1"/>
</dbReference>
<protein>
    <recommendedName>
        <fullName evidence="1">Peptidase M12A domain-containing protein</fullName>
    </recommendedName>
</protein>
<dbReference type="AlphaFoldDB" id="A0AAD5MET3"/>
<accession>A0AAD5MET3</accession>
<dbReference type="GO" id="GO:0006508">
    <property type="term" value="P:proteolysis"/>
    <property type="evidence" value="ECO:0007669"/>
    <property type="project" value="InterPro"/>
</dbReference>
<evidence type="ECO:0000313" key="3">
    <source>
        <dbReference type="Proteomes" id="UP001196413"/>
    </source>
</evidence>
<organism evidence="2 3">
    <name type="scientific">Parelaphostrongylus tenuis</name>
    <name type="common">Meningeal worm</name>
    <dbReference type="NCBI Taxonomy" id="148309"/>
    <lineage>
        <taxon>Eukaryota</taxon>
        <taxon>Metazoa</taxon>
        <taxon>Ecdysozoa</taxon>
        <taxon>Nematoda</taxon>
        <taxon>Chromadorea</taxon>
        <taxon>Rhabditida</taxon>
        <taxon>Rhabditina</taxon>
        <taxon>Rhabditomorpha</taxon>
        <taxon>Strongyloidea</taxon>
        <taxon>Metastrongylidae</taxon>
        <taxon>Parelaphostrongylus</taxon>
    </lineage>
</organism>
<dbReference type="Proteomes" id="UP001196413">
    <property type="component" value="Unassembled WGS sequence"/>
</dbReference>
<sequence>MGVSAAEINEDAKIGTSLFEGDMMLTRQQADEVLEDIEENLGHRSKRQAFRDDRSMNLQSGKIWLQDDWHDQFNKESERTNYNYNITYDYGTVMHYGATGLVNL</sequence>
<feature type="domain" description="Peptidase M12A" evidence="1">
    <location>
        <begin position="51"/>
        <end position="99"/>
    </location>
</feature>
<dbReference type="InterPro" id="IPR024079">
    <property type="entry name" value="MetalloPept_cat_dom_sf"/>
</dbReference>
<evidence type="ECO:0000259" key="1">
    <source>
        <dbReference type="Pfam" id="PF01400"/>
    </source>
</evidence>
<evidence type="ECO:0000313" key="2">
    <source>
        <dbReference type="EMBL" id="KAJ1346381.1"/>
    </source>
</evidence>
<keyword evidence="3" id="KW-1185">Reference proteome</keyword>
<dbReference type="InterPro" id="IPR001506">
    <property type="entry name" value="Peptidase_M12A"/>
</dbReference>
<proteinExistence type="predicted"/>
<dbReference type="GO" id="GO:0004222">
    <property type="term" value="F:metalloendopeptidase activity"/>
    <property type="evidence" value="ECO:0007669"/>
    <property type="project" value="InterPro"/>
</dbReference>
<name>A0AAD5MET3_PARTN</name>
<comment type="caution">
    <text evidence="2">The sequence shown here is derived from an EMBL/GenBank/DDBJ whole genome shotgun (WGS) entry which is preliminary data.</text>
</comment>
<reference evidence="2" key="1">
    <citation type="submission" date="2021-06" db="EMBL/GenBank/DDBJ databases">
        <title>Parelaphostrongylus tenuis whole genome reference sequence.</title>
        <authorList>
            <person name="Garwood T.J."/>
            <person name="Larsen P.A."/>
            <person name="Fountain-Jones N.M."/>
            <person name="Garbe J.R."/>
            <person name="Macchietto M.G."/>
            <person name="Kania S.A."/>
            <person name="Gerhold R.W."/>
            <person name="Richards J.E."/>
            <person name="Wolf T.M."/>
        </authorList>
    </citation>
    <scope>NUCLEOTIDE SEQUENCE</scope>
    <source>
        <strain evidence="2">MNPRO001-30</strain>
        <tissue evidence="2">Meninges</tissue>
    </source>
</reference>
<dbReference type="Gene3D" id="3.40.390.10">
    <property type="entry name" value="Collagenase (Catalytic Domain)"/>
    <property type="match status" value="1"/>
</dbReference>